<sequence>MNKFNRFLVLFPALIVITGCAGSFSSTQAQQEISQIETSSTASAETLSYDDYAAVLETYIDEKALVDYQGLKVNRQQLDKFNASLGQVTASTYESWSSAEQIAFWINAYNSFTLESIIDQNPLKKSIKDIPGVWKGRKFQIAAQSKTLDNIEHQTLRKDFNEPRIHVALVCAAMSCPPLRDEPYTGEKLDAQLDDQTRIFLNSPQGFRIDRQEGRVYLSSIFKWFGKDWEKTYGVDGKFTGNASQRAVLNFISGYLSAEDKEYLAQGNYKVRYLDYDWSLNSQNKI</sequence>
<accession>A0A6B3N8X2</accession>
<evidence type="ECO:0000256" key="1">
    <source>
        <dbReference type="SAM" id="SignalP"/>
    </source>
</evidence>
<dbReference type="PANTHER" id="PTHR46361:SF3">
    <property type="entry name" value="ELECTRON CARRIER_ PROTEIN DISULFIDE OXIDOREDUCTASE"/>
    <property type="match status" value="1"/>
</dbReference>
<feature type="signal peptide" evidence="1">
    <location>
        <begin position="1"/>
        <end position="29"/>
    </location>
</feature>
<evidence type="ECO:0000313" key="3">
    <source>
        <dbReference type="EMBL" id="NER28050.1"/>
    </source>
</evidence>
<proteinExistence type="predicted"/>
<dbReference type="Pfam" id="PF04784">
    <property type="entry name" value="DUF547"/>
    <property type="match status" value="1"/>
</dbReference>
<dbReference type="InterPro" id="IPR006869">
    <property type="entry name" value="DUF547"/>
</dbReference>
<name>A0A6B3N8X2_9CYAN</name>
<reference evidence="3" key="1">
    <citation type="submission" date="2019-11" db="EMBL/GenBank/DDBJ databases">
        <title>Genomic insights into an expanded diversity of filamentous marine cyanobacteria reveals the extraordinary biosynthetic potential of Moorea and Okeania.</title>
        <authorList>
            <person name="Ferreira Leao T."/>
            <person name="Wang M."/>
            <person name="Moss N."/>
            <person name="Da Silva R."/>
            <person name="Sanders J."/>
            <person name="Nurk S."/>
            <person name="Gurevich A."/>
            <person name="Humphrey G."/>
            <person name="Reher R."/>
            <person name="Zhu Q."/>
            <person name="Belda-Ferre P."/>
            <person name="Glukhov E."/>
            <person name="Rex R."/>
            <person name="Dorrestein P.C."/>
            <person name="Knight R."/>
            <person name="Pevzner P."/>
            <person name="Gerwick W.H."/>
            <person name="Gerwick L."/>
        </authorList>
    </citation>
    <scope>NUCLEOTIDE SEQUENCE</scope>
    <source>
        <strain evidence="3">SIO1C4</strain>
    </source>
</reference>
<feature type="domain" description="DUF547" evidence="2">
    <location>
        <begin position="94"/>
        <end position="201"/>
    </location>
</feature>
<evidence type="ECO:0000259" key="2">
    <source>
        <dbReference type="Pfam" id="PF04784"/>
    </source>
</evidence>
<gene>
    <name evidence="3" type="ORF">F6J89_10545</name>
</gene>
<dbReference type="PANTHER" id="PTHR46361">
    <property type="entry name" value="ELECTRON CARRIER/ PROTEIN DISULFIDE OXIDOREDUCTASE"/>
    <property type="match status" value="1"/>
</dbReference>
<feature type="chain" id="PRO_5025558765" evidence="1">
    <location>
        <begin position="30"/>
        <end position="286"/>
    </location>
</feature>
<protein>
    <submittedName>
        <fullName evidence="3">DUF547 domain-containing protein</fullName>
    </submittedName>
</protein>
<dbReference type="EMBL" id="JAAHFQ010000164">
    <property type="protein sequence ID" value="NER28050.1"/>
    <property type="molecule type" value="Genomic_DNA"/>
</dbReference>
<keyword evidence="1" id="KW-0732">Signal</keyword>
<dbReference type="AlphaFoldDB" id="A0A6B3N8X2"/>
<dbReference type="PROSITE" id="PS51257">
    <property type="entry name" value="PROKAR_LIPOPROTEIN"/>
    <property type="match status" value="1"/>
</dbReference>
<organism evidence="3">
    <name type="scientific">Symploca sp. SIO1C4</name>
    <dbReference type="NCBI Taxonomy" id="2607765"/>
    <lineage>
        <taxon>Bacteria</taxon>
        <taxon>Bacillati</taxon>
        <taxon>Cyanobacteriota</taxon>
        <taxon>Cyanophyceae</taxon>
        <taxon>Coleofasciculales</taxon>
        <taxon>Coleofasciculaceae</taxon>
        <taxon>Symploca</taxon>
    </lineage>
</organism>
<comment type="caution">
    <text evidence="3">The sequence shown here is derived from an EMBL/GenBank/DDBJ whole genome shotgun (WGS) entry which is preliminary data.</text>
</comment>